<dbReference type="Gene3D" id="3.40.1350.10">
    <property type="match status" value="1"/>
</dbReference>
<evidence type="ECO:0000313" key="8">
    <source>
        <dbReference type="EMBL" id="KAK2076916.1"/>
    </source>
</evidence>
<dbReference type="GO" id="GO:0005634">
    <property type="term" value="C:nucleus"/>
    <property type="evidence" value="ECO:0007669"/>
    <property type="project" value="UniProtKB-ARBA"/>
</dbReference>
<dbReference type="PANTHER" id="PTHR13070">
    <property type="entry name" value="TRNA-SPLICING ENDONUCLEASE SUBUNIT SEN34-RELATED"/>
    <property type="match status" value="1"/>
</dbReference>
<evidence type="ECO:0000256" key="6">
    <source>
        <dbReference type="SAM" id="MobiDB-lite"/>
    </source>
</evidence>
<keyword evidence="4" id="KW-0456">Lyase</keyword>
<proteinExistence type="inferred from homology"/>
<feature type="domain" description="tRNA intron endonuclease catalytic" evidence="7">
    <location>
        <begin position="89"/>
        <end position="171"/>
    </location>
</feature>
<dbReference type="EC" id="4.6.1.16" evidence="2"/>
<dbReference type="GO" id="GO:0000379">
    <property type="term" value="P:tRNA-type intron splice site recognition and cleavage"/>
    <property type="evidence" value="ECO:0007669"/>
    <property type="project" value="TreeGrafter"/>
</dbReference>
<dbReference type="GO" id="GO:0000213">
    <property type="term" value="F:tRNA-intron lyase activity"/>
    <property type="evidence" value="ECO:0007669"/>
    <property type="project" value="UniProtKB-EC"/>
</dbReference>
<protein>
    <recommendedName>
        <fullName evidence="2">tRNA-intron lyase</fullName>
        <ecNumber evidence="2">4.6.1.16</ecNumber>
    </recommendedName>
</protein>
<dbReference type="GO" id="GO:0003676">
    <property type="term" value="F:nucleic acid binding"/>
    <property type="evidence" value="ECO:0007669"/>
    <property type="project" value="InterPro"/>
</dbReference>
<dbReference type="NCBIfam" id="TIGR00324">
    <property type="entry name" value="endA"/>
    <property type="match status" value="1"/>
</dbReference>
<keyword evidence="9" id="KW-1185">Reference proteome</keyword>
<reference evidence="8" key="1">
    <citation type="submission" date="2021-01" db="EMBL/GenBank/DDBJ databases">
        <authorList>
            <person name="Eckstrom K.M.E."/>
        </authorList>
    </citation>
    <scope>NUCLEOTIDE SEQUENCE</scope>
    <source>
        <strain evidence="8">UVCC 0001</strain>
    </source>
</reference>
<dbReference type="InterPro" id="IPR006677">
    <property type="entry name" value="tRNA_intron_Endonuc_cat-like"/>
</dbReference>
<dbReference type="SUPFAM" id="SSF53032">
    <property type="entry name" value="tRNA-intron endonuclease catalytic domain-like"/>
    <property type="match status" value="1"/>
</dbReference>
<comment type="catalytic activity">
    <reaction evidence="5">
        <text>pretRNA = a 3'-half-tRNA molecule with a 5'-OH end + a 5'-half-tRNA molecule with a 2',3'-cyclic phosphate end + an intron with a 2',3'-cyclic phosphate and a 5'-hydroxyl terminus.</text>
        <dbReference type="EC" id="4.6.1.16"/>
    </reaction>
</comment>
<feature type="region of interest" description="Disordered" evidence="6">
    <location>
        <begin position="1"/>
        <end position="49"/>
    </location>
</feature>
<evidence type="ECO:0000256" key="5">
    <source>
        <dbReference type="ARBA" id="ARBA00034031"/>
    </source>
</evidence>
<sequence>MAAAAAAAEAGRKRPRDPDNDDDSEDDLPPLPSAHAPAPKDEPAWKTALATAGHFSIPVQAGIREEDDGQAPAEQRQRWEYPQTQEERQRYAVFRDLVSRGFRVTGGSKFGADYLIYPGDPTLYHAQFCVRLCDHDAPLLPALLASASRGSHQARKHLLLASLAPSGEVVYTTIGPVEGFG</sequence>
<dbReference type="AlphaFoldDB" id="A0AAD9IG09"/>
<organism evidence="8 9">
    <name type="scientific">Prototheca wickerhamii</name>
    <dbReference type="NCBI Taxonomy" id="3111"/>
    <lineage>
        <taxon>Eukaryota</taxon>
        <taxon>Viridiplantae</taxon>
        <taxon>Chlorophyta</taxon>
        <taxon>core chlorophytes</taxon>
        <taxon>Trebouxiophyceae</taxon>
        <taxon>Chlorellales</taxon>
        <taxon>Chlorellaceae</taxon>
        <taxon>Prototheca</taxon>
    </lineage>
</organism>
<dbReference type="InterPro" id="IPR006676">
    <property type="entry name" value="tRNA_splic"/>
</dbReference>
<dbReference type="EMBL" id="JASFZW010000008">
    <property type="protein sequence ID" value="KAK2076916.1"/>
    <property type="molecule type" value="Genomic_DNA"/>
</dbReference>
<comment type="caution">
    <text evidence="8">The sequence shown here is derived from an EMBL/GenBank/DDBJ whole genome shotgun (WGS) entry which is preliminary data.</text>
</comment>
<evidence type="ECO:0000313" key="9">
    <source>
        <dbReference type="Proteomes" id="UP001255856"/>
    </source>
</evidence>
<comment type="similarity">
    <text evidence="1">Belongs to the tRNA-intron endonuclease family.</text>
</comment>
<dbReference type="Pfam" id="PF01974">
    <property type="entry name" value="tRNA_int_endo"/>
    <property type="match status" value="1"/>
</dbReference>
<evidence type="ECO:0000259" key="7">
    <source>
        <dbReference type="Pfam" id="PF01974"/>
    </source>
</evidence>
<dbReference type="InterPro" id="IPR036167">
    <property type="entry name" value="tRNA_intron_Endo_cat-like_sf"/>
</dbReference>
<gene>
    <name evidence="8" type="ORF">QBZ16_005144</name>
</gene>
<dbReference type="Proteomes" id="UP001255856">
    <property type="component" value="Unassembled WGS sequence"/>
</dbReference>
<name>A0AAD9IG09_PROWI</name>
<dbReference type="PANTHER" id="PTHR13070:SF0">
    <property type="entry name" value="TRNA-SPLICING ENDONUCLEASE SUBUNIT SEN34"/>
    <property type="match status" value="1"/>
</dbReference>
<evidence type="ECO:0000256" key="2">
    <source>
        <dbReference type="ARBA" id="ARBA00012573"/>
    </source>
</evidence>
<keyword evidence="3" id="KW-0819">tRNA processing</keyword>
<dbReference type="InterPro" id="IPR011856">
    <property type="entry name" value="tRNA_endonuc-like_dom_sf"/>
</dbReference>
<evidence type="ECO:0000256" key="4">
    <source>
        <dbReference type="ARBA" id="ARBA00023239"/>
    </source>
</evidence>
<feature type="compositionally biased region" description="Acidic residues" evidence="6">
    <location>
        <begin position="19"/>
        <end position="28"/>
    </location>
</feature>
<evidence type="ECO:0000256" key="3">
    <source>
        <dbReference type="ARBA" id="ARBA00022694"/>
    </source>
</evidence>
<evidence type="ECO:0000256" key="1">
    <source>
        <dbReference type="ARBA" id="ARBA00008078"/>
    </source>
</evidence>
<accession>A0AAD9IG09</accession>
<dbReference type="CDD" id="cd22363">
    <property type="entry name" value="tRNA-intron_lyase_C"/>
    <property type="match status" value="1"/>
</dbReference>